<dbReference type="InterPro" id="IPR007730">
    <property type="entry name" value="SPOR-like_dom"/>
</dbReference>
<evidence type="ECO:0000313" key="4">
    <source>
        <dbReference type="EMBL" id="MBH1789816.1"/>
    </source>
</evidence>
<dbReference type="GO" id="GO:0030428">
    <property type="term" value="C:cell septum"/>
    <property type="evidence" value="ECO:0007669"/>
    <property type="project" value="TreeGrafter"/>
</dbReference>
<dbReference type="GO" id="GO:0032506">
    <property type="term" value="P:cytokinetic process"/>
    <property type="evidence" value="ECO:0007669"/>
    <property type="project" value="TreeGrafter"/>
</dbReference>
<evidence type="ECO:0000259" key="3">
    <source>
        <dbReference type="PROSITE" id="PS51724"/>
    </source>
</evidence>
<feature type="compositionally biased region" description="Low complexity" evidence="1">
    <location>
        <begin position="146"/>
        <end position="168"/>
    </location>
</feature>
<comment type="caution">
    <text evidence="4">The sequence shown here is derived from an EMBL/GenBank/DDBJ whole genome shotgun (WGS) entry which is preliminary data.</text>
</comment>
<dbReference type="InterPro" id="IPR052521">
    <property type="entry name" value="Cell_div_SPOR-domain"/>
</dbReference>
<dbReference type="SUPFAM" id="SSF110997">
    <property type="entry name" value="Sporulation related repeat"/>
    <property type="match status" value="1"/>
</dbReference>
<dbReference type="Proteomes" id="UP000634179">
    <property type="component" value="Unassembled WGS sequence"/>
</dbReference>
<reference evidence="4" key="1">
    <citation type="submission" date="2020-11" db="EMBL/GenBank/DDBJ databases">
        <title>Enhanced detection system for hospital associated transmission using whole genome sequencing surveillance.</title>
        <authorList>
            <person name="Harrison L.H."/>
            <person name="Van Tyne D."/>
            <person name="Marsh J.W."/>
            <person name="Griffith M.P."/>
            <person name="Snyder D.J."/>
            <person name="Cooper V.S."/>
            <person name="Mustapha M."/>
        </authorList>
    </citation>
    <scope>NUCLEOTIDE SEQUENCE</scope>
    <source>
        <strain evidence="4">STEN00053</strain>
    </source>
</reference>
<dbReference type="GO" id="GO:0032153">
    <property type="term" value="C:cell division site"/>
    <property type="evidence" value="ECO:0007669"/>
    <property type="project" value="TreeGrafter"/>
</dbReference>
<feature type="compositionally biased region" description="Basic and acidic residues" evidence="1">
    <location>
        <begin position="120"/>
        <end position="131"/>
    </location>
</feature>
<dbReference type="EMBL" id="JADUOV010000004">
    <property type="protein sequence ID" value="MBH1789816.1"/>
    <property type="molecule type" value="Genomic_DNA"/>
</dbReference>
<feature type="domain" description="SPOR" evidence="3">
    <location>
        <begin position="219"/>
        <end position="297"/>
    </location>
</feature>
<evidence type="ECO:0000313" key="5">
    <source>
        <dbReference type="Proteomes" id="UP000634179"/>
    </source>
</evidence>
<evidence type="ECO:0000256" key="2">
    <source>
        <dbReference type="SAM" id="Phobius"/>
    </source>
</evidence>
<keyword evidence="2" id="KW-0472">Membrane</keyword>
<feature type="transmembrane region" description="Helical" evidence="2">
    <location>
        <begin position="21"/>
        <end position="43"/>
    </location>
</feature>
<dbReference type="Pfam" id="PF05036">
    <property type="entry name" value="SPOR"/>
    <property type="match status" value="1"/>
</dbReference>
<feature type="region of interest" description="Disordered" evidence="1">
    <location>
        <begin position="113"/>
        <end position="217"/>
    </location>
</feature>
<organism evidence="4 5">
    <name type="scientific">Stenotrophomonas maltophilia</name>
    <name type="common">Pseudomonas maltophilia</name>
    <name type="synonym">Xanthomonas maltophilia</name>
    <dbReference type="NCBI Taxonomy" id="40324"/>
    <lineage>
        <taxon>Bacteria</taxon>
        <taxon>Pseudomonadati</taxon>
        <taxon>Pseudomonadota</taxon>
        <taxon>Gammaproteobacteria</taxon>
        <taxon>Lysobacterales</taxon>
        <taxon>Lysobacteraceae</taxon>
        <taxon>Stenotrophomonas</taxon>
        <taxon>Stenotrophomonas maltophilia group</taxon>
    </lineage>
</organism>
<evidence type="ECO:0000256" key="1">
    <source>
        <dbReference type="SAM" id="MobiDB-lite"/>
    </source>
</evidence>
<feature type="region of interest" description="Disordered" evidence="1">
    <location>
        <begin position="48"/>
        <end position="97"/>
    </location>
</feature>
<dbReference type="PANTHER" id="PTHR38687">
    <property type="entry name" value="CELL DIVISION PROTEIN DEDD-RELATED"/>
    <property type="match status" value="1"/>
</dbReference>
<dbReference type="PANTHER" id="PTHR38687:SF1">
    <property type="entry name" value="CELL DIVISION PROTEIN DEDD"/>
    <property type="match status" value="1"/>
</dbReference>
<sequence>MAARRGKTQARRNSSSQGTPGWVWLVAGVAIAAVVFLAAPNLFKGEGDGFLRAGPQPNPNAQPAPVADADSDVGSQPAAQPATPKPAEPEKPAATQYDFYTLLPGKEVEMSDAELAASARAEDQRRAKAEASRAQAALEGKPVPPASTATPAPTATASVVSTAPVTASNRPLPAPLSERPAAATPPASTAPASTSTAAAPAPRAEAAPTAPATTAAPAPADNARYILQAGAFGASGDAEATKAKLAMMGLAARVESAQINGKTVYRVRMGPYGSAGELSEAKQKLDGTGLQAMAIKAQ</sequence>
<dbReference type="RefSeq" id="WP_049408687.1">
    <property type="nucleotide sequence ID" value="NZ_JANKBX010000003.1"/>
</dbReference>
<dbReference type="InterPro" id="IPR036680">
    <property type="entry name" value="SPOR-like_sf"/>
</dbReference>
<protein>
    <submittedName>
        <fullName evidence="4">SPOR domain-containing protein</fullName>
    </submittedName>
</protein>
<dbReference type="Gene3D" id="3.30.70.1070">
    <property type="entry name" value="Sporulation related repeat"/>
    <property type="match status" value="1"/>
</dbReference>
<gene>
    <name evidence="4" type="ORF">I5V89_07980</name>
</gene>
<proteinExistence type="predicted"/>
<dbReference type="GO" id="GO:0042834">
    <property type="term" value="F:peptidoglycan binding"/>
    <property type="evidence" value="ECO:0007669"/>
    <property type="project" value="InterPro"/>
</dbReference>
<feature type="compositionally biased region" description="Low complexity" evidence="1">
    <location>
        <begin position="177"/>
        <end position="217"/>
    </location>
</feature>
<keyword evidence="2" id="KW-1133">Transmembrane helix</keyword>
<keyword evidence="2" id="KW-0812">Transmembrane</keyword>
<dbReference type="PROSITE" id="PS51724">
    <property type="entry name" value="SPOR"/>
    <property type="match status" value="1"/>
</dbReference>
<name>A0AA41CK55_STEMA</name>
<dbReference type="AlphaFoldDB" id="A0AA41CK55"/>
<accession>A0AA41CK55</accession>